<evidence type="ECO:0000313" key="3">
    <source>
        <dbReference type="Proteomes" id="UP000015105"/>
    </source>
</evidence>
<name>A0A453B7A6_AEGTS</name>
<evidence type="ECO:0000313" key="2">
    <source>
        <dbReference type="EnsemblPlants" id="AET2Gv20400000.9"/>
    </source>
</evidence>
<proteinExistence type="predicted"/>
<organism evidence="2 3">
    <name type="scientific">Aegilops tauschii subsp. strangulata</name>
    <name type="common">Goatgrass</name>
    <dbReference type="NCBI Taxonomy" id="200361"/>
    <lineage>
        <taxon>Eukaryota</taxon>
        <taxon>Viridiplantae</taxon>
        <taxon>Streptophyta</taxon>
        <taxon>Embryophyta</taxon>
        <taxon>Tracheophyta</taxon>
        <taxon>Spermatophyta</taxon>
        <taxon>Magnoliopsida</taxon>
        <taxon>Liliopsida</taxon>
        <taxon>Poales</taxon>
        <taxon>Poaceae</taxon>
        <taxon>BOP clade</taxon>
        <taxon>Pooideae</taxon>
        <taxon>Triticodae</taxon>
        <taxon>Triticeae</taxon>
        <taxon>Triticinae</taxon>
        <taxon>Aegilops</taxon>
    </lineage>
</organism>
<reference evidence="3" key="2">
    <citation type="journal article" date="2017" name="Nat. Plants">
        <title>The Aegilops tauschii genome reveals multiple impacts of transposons.</title>
        <authorList>
            <person name="Zhao G."/>
            <person name="Zou C."/>
            <person name="Li K."/>
            <person name="Wang K."/>
            <person name="Li T."/>
            <person name="Gao L."/>
            <person name="Zhang X."/>
            <person name="Wang H."/>
            <person name="Yang Z."/>
            <person name="Liu X."/>
            <person name="Jiang W."/>
            <person name="Mao L."/>
            <person name="Kong X."/>
            <person name="Jiao Y."/>
            <person name="Jia J."/>
        </authorList>
    </citation>
    <scope>NUCLEOTIDE SEQUENCE [LARGE SCALE GENOMIC DNA]</scope>
    <source>
        <strain evidence="3">cv. AL8/78</strain>
    </source>
</reference>
<keyword evidence="3" id="KW-1185">Reference proteome</keyword>
<evidence type="ECO:0000256" key="1">
    <source>
        <dbReference type="SAM" id="MobiDB-lite"/>
    </source>
</evidence>
<reference evidence="2" key="3">
    <citation type="journal article" date="2017" name="Nature">
        <title>Genome sequence of the progenitor of the wheat D genome Aegilops tauschii.</title>
        <authorList>
            <person name="Luo M.C."/>
            <person name="Gu Y.Q."/>
            <person name="Puiu D."/>
            <person name="Wang H."/>
            <person name="Twardziok S.O."/>
            <person name="Deal K.R."/>
            <person name="Huo N."/>
            <person name="Zhu T."/>
            <person name="Wang L."/>
            <person name="Wang Y."/>
            <person name="McGuire P.E."/>
            <person name="Liu S."/>
            <person name="Long H."/>
            <person name="Ramasamy R.K."/>
            <person name="Rodriguez J.C."/>
            <person name="Van S.L."/>
            <person name="Yuan L."/>
            <person name="Wang Z."/>
            <person name="Xia Z."/>
            <person name="Xiao L."/>
            <person name="Anderson O.D."/>
            <person name="Ouyang S."/>
            <person name="Liang Y."/>
            <person name="Zimin A.V."/>
            <person name="Pertea G."/>
            <person name="Qi P."/>
            <person name="Bennetzen J.L."/>
            <person name="Dai X."/>
            <person name="Dawson M.W."/>
            <person name="Muller H.G."/>
            <person name="Kugler K."/>
            <person name="Rivarola-Duarte L."/>
            <person name="Spannagl M."/>
            <person name="Mayer K.F.X."/>
            <person name="Lu F.H."/>
            <person name="Bevan M.W."/>
            <person name="Leroy P."/>
            <person name="Li P."/>
            <person name="You F.M."/>
            <person name="Sun Q."/>
            <person name="Liu Z."/>
            <person name="Lyons E."/>
            <person name="Wicker T."/>
            <person name="Salzberg S.L."/>
            <person name="Devos K.M."/>
            <person name="Dvorak J."/>
        </authorList>
    </citation>
    <scope>NUCLEOTIDE SEQUENCE [LARGE SCALE GENOMIC DNA]</scope>
    <source>
        <strain evidence="2">cv. AL8/78</strain>
    </source>
</reference>
<dbReference type="EnsemblPlants" id="AET2Gv20400000.9">
    <property type="protein sequence ID" value="AET2Gv20400000.9"/>
    <property type="gene ID" value="AET2Gv20400000"/>
</dbReference>
<reference evidence="2" key="4">
    <citation type="submission" date="2019-03" db="UniProtKB">
        <authorList>
            <consortium name="EnsemblPlants"/>
        </authorList>
    </citation>
    <scope>IDENTIFICATION</scope>
</reference>
<dbReference type="AlphaFoldDB" id="A0A453B7A6"/>
<protein>
    <submittedName>
        <fullName evidence="2">Uncharacterized protein</fullName>
    </submittedName>
</protein>
<accession>A0A453B7A6</accession>
<sequence length="111" mass="11980">LSGPAQRGLKPLLLRPELVLIQTPTESPTSPTAADKNPNNRSPAVLSPMALLQLHPPPLAALGRSVLRCLPFPSATATATARRSLASVAFSLQTNVRLLKPNRRSRRSRYP</sequence>
<feature type="region of interest" description="Disordered" evidence="1">
    <location>
        <begin position="20"/>
        <end position="46"/>
    </location>
</feature>
<reference evidence="3" key="1">
    <citation type="journal article" date="2014" name="Science">
        <title>Ancient hybridizations among the ancestral genomes of bread wheat.</title>
        <authorList>
            <consortium name="International Wheat Genome Sequencing Consortium,"/>
            <person name="Marcussen T."/>
            <person name="Sandve S.R."/>
            <person name="Heier L."/>
            <person name="Spannagl M."/>
            <person name="Pfeifer M."/>
            <person name="Jakobsen K.S."/>
            <person name="Wulff B.B."/>
            <person name="Steuernagel B."/>
            <person name="Mayer K.F."/>
            <person name="Olsen O.A."/>
        </authorList>
    </citation>
    <scope>NUCLEOTIDE SEQUENCE [LARGE SCALE GENOMIC DNA]</scope>
    <source>
        <strain evidence="3">cv. AL8/78</strain>
    </source>
</reference>
<feature type="compositionally biased region" description="Low complexity" evidence="1">
    <location>
        <begin position="20"/>
        <end position="32"/>
    </location>
</feature>
<reference evidence="2" key="5">
    <citation type="journal article" date="2021" name="G3 (Bethesda)">
        <title>Aegilops tauschii genome assembly Aet v5.0 features greater sequence contiguity and improved annotation.</title>
        <authorList>
            <person name="Wang L."/>
            <person name="Zhu T."/>
            <person name="Rodriguez J.C."/>
            <person name="Deal K.R."/>
            <person name="Dubcovsky J."/>
            <person name="McGuire P.E."/>
            <person name="Lux T."/>
            <person name="Spannagl M."/>
            <person name="Mayer K.F.X."/>
            <person name="Baldrich P."/>
            <person name="Meyers B.C."/>
            <person name="Huo N."/>
            <person name="Gu Y.Q."/>
            <person name="Zhou H."/>
            <person name="Devos K.M."/>
            <person name="Bennetzen J.L."/>
            <person name="Unver T."/>
            <person name="Budak H."/>
            <person name="Gulick P.J."/>
            <person name="Galiba G."/>
            <person name="Kalapos B."/>
            <person name="Nelson D.R."/>
            <person name="Li P."/>
            <person name="You F.M."/>
            <person name="Luo M.C."/>
            <person name="Dvorak J."/>
        </authorList>
    </citation>
    <scope>NUCLEOTIDE SEQUENCE [LARGE SCALE GENOMIC DNA]</scope>
    <source>
        <strain evidence="2">cv. AL8/78</strain>
    </source>
</reference>
<dbReference type="Gramene" id="AET2Gv20400000.9">
    <property type="protein sequence ID" value="AET2Gv20400000.9"/>
    <property type="gene ID" value="AET2Gv20400000"/>
</dbReference>
<dbReference type="Proteomes" id="UP000015105">
    <property type="component" value="Chromosome 2D"/>
</dbReference>